<feature type="region of interest" description="Disordered" evidence="1">
    <location>
        <begin position="69"/>
        <end position="96"/>
    </location>
</feature>
<feature type="compositionally biased region" description="Polar residues" evidence="1">
    <location>
        <begin position="72"/>
        <end position="95"/>
    </location>
</feature>
<dbReference type="AlphaFoldDB" id="A0A8T2U349"/>
<gene>
    <name evidence="2" type="ORF">KP509_10G026500</name>
</gene>
<name>A0A8T2U349_CERRI</name>
<dbReference type="EMBL" id="CM035415">
    <property type="protein sequence ID" value="KAH7427019.1"/>
    <property type="molecule type" value="Genomic_DNA"/>
</dbReference>
<dbReference type="Proteomes" id="UP000825935">
    <property type="component" value="Chromosome 10"/>
</dbReference>
<evidence type="ECO:0000313" key="2">
    <source>
        <dbReference type="EMBL" id="KAH7427019.1"/>
    </source>
</evidence>
<proteinExistence type="predicted"/>
<evidence type="ECO:0000256" key="1">
    <source>
        <dbReference type="SAM" id="MobiDB-lite"/>
    </source>
</evidence>
<dbReference type="OrthoDB" id="10472650at2759"/>
<evidence type="ECO:0000313" key="3">
    <source>
        <dbReference type="Proteomes" id="UP000825935"/>
    </source>
</evidence>
<protein>
    <submittedName>
        <fullName evidence="2">Uncharacterized protein</fullName>
    </submittedName>
</protein>
<reference evidence="2" key="1">
    <citation type="submission" date="2021-08" db="EMBL/GenBank/DDBJ databases">
        <title>WGS assembly of Ceratopteris richardii.</title>
        <authorList>
            <person name="Marchant D.B."/>
            <person name="Chen G."/>
            <person name="Jenkins J."/>
            <person name="Shu S."/>
            <person name="Leebens-Mack J."/>
            <person name="Grimwood J."/>
            <person name="Schmutz J."/>
            <person name="Soltis P."/>
            <person name="Soltis D."/>
            <person name="Chen Z.-H."/>
        </authorList>
    </citation>
    <scope>NUCLEOTIDE SEQUENCE</scope>
    <source>
        <strain evidence="2">Whitten #5841</strain>
        <tissue evidence="2">Leaf</tissue>
    </source>
</reference>
<sequence>MEDTTSSARLMLNLGAGCTAPPPTPNCRPAGSIADACIPATADSDVPQVNFHIASSSREVAIHSGFAETDTFHSNNGDGTVHGSSETKYSNSTPPSREVLDELAQYLAQHSFFSTPTLMASPLSRKKREISPRGMIGTSVEQLEISTFPTSDQTKDEVSSIVDTFGMESALAQNHEIDEKQYSVYTYSGGGFNEVNKMEILRACQERGMFYVHVVDSNGEKPSLCELDHLLRQSLSQSRMSLIGACPQLPISQLTSFHKHDENVSKDAFPYSKEETALELLFDLPLHSQNPPTVKLETLREIITSFARELVEVCGKVLEFLLEDICYQAQPDSNAHYLKPLLYMYENGNQEPHVSRCDDDVVLSVVSHYNACPKGGTEKGSLLVVLGSHMESWSRGKYKAQKFSSHHDYSDGEICIQLDLILQL</sequence>
<organism evidence="2 3">
    <name type="scientific">Ceratopteris richardii</name>
    <name type="common">Triangle waterfern</name>
    <dbReference type="NCBI Taxonomy" id="49495"/>
    <lineage>
        <taxon>Eukaryota</taxon>
        <taxon>Viridiplantae</taxon>
        <taxon>Streptophyta</taxon>
        <taxon>Embryophyta</taxon>
        <taxon>Tracheophyta</taxon>
        <taxon>Polypodiopsida</taxon>
        <taxon>Polypodiidae</taxon>
        <taxon>Polypodiales</taxon>
        <taxon>Pteridineae</taxon>
        <taxon>Pteridaceae</taxon>
        <taxon>Parkerioideae</taxon>
        <taxon>Ceratopteris</taxon>
    </lineage>
</organism>
<keyword evidence="3" id="KW-1185">Reference proteome</keyword>
<comment type="caution">
    <text evidence="2">The sequence shown here is derived from an EMBL/GenBank/DDBJ whole genome shotgun (WGS) entry which is preliminary data.</text>
</comment>
<accession>A0A8T2U349</accession>
<dbReference type="SUPFAM" id="SSF51197">
    <property type="entry name" value="Clavaminate synthase-like"/>
    <property type="match status" value="1"/>
</dbReference>